<dbReference type="Gene3D" id="2.40.30.170">
    <property type="match status" value="1"/>
</dbReference>
<evidence type="ECO:0000313" key="7">
    <source>
        <dbReference type="EMBL" id="RKF20459.1"/>
    </source>
</evidence>
<keyword evidence="8" id="KW-1185">Reference proteome</keyword>
<dbReference type="Pfam" id="PF25876">
    <property type="entry name" value="HH_MFP_RND"/>
    <property type="match status" value="1"/>
</dbReference>
<feature type="domain" description="Multidrug resistance protein MdtA-like barrel-sandwich hybrid" evidence="5">
    <location>
        <begin position="30"/>
        <end position="208"/>
    </location>
</feature>
<sequence length="337" mass="36504">MLILFWYVGSERLTPTTNQARVEGYFIPLSAQVSGQLNNITVVNNQLVKKGDVLAEIAPERYELAIQIAEANLKLAGQEVGAGTASVSSAQSALIQSRSDYQSILADANRLFAVEDTGVIPQADIDRARAKVTQANARVQQAEAELSKAKQQLGVAGDENPKLQLALAQLGQARLDLRNTQIIAPSDGGITNVQIDVGHYASVGQALMTFISTRDVWLEASFRENNLGNMQAGDTVEIILDSAPGQLFKGELVSIGFGVSDGQTDVIGSLPTIANQAGWFRAAQRFPVVIRFDENQAHGLRRFGGQADVVVYTQKAALTKYLAKLSIRIKSWLNYVY</sequence>
<evidence type="ECO:0000259" key="6">
    <source>
        <dbReference type="Pfam" id="PF25963"/>
    </source>
</evidence>
<dbReference type="PANTHER" id="PTHR30367:SF1">
    <property type="entry name" value="MULTIDRUG RESISTANCE PROTEIN MDTN"/>
    <property type="match status" value="1"/>
</dbReference>
<dbReference type="InterPro" id="IPR058624">
    <property type="entry name" value="MdtA-like_HH"/>
</dbReference>
<organism evidence="7 8">
    <name type="scientific">Alginatibacterium sediminis</name>
    <dbReference type="NCBI Taxonomy" id="2164068"/>
    <lineage>
        <taxon>Bacteria</taxon>
        <taxon>Pseudomonadati</taxon>
        <taxon>Pseudomonadota</taxon>
        <taxon>Gammaproteobacteria</taxon>
        <taxon>Alteromonadales</taxon>
        <taxon>Alteromonadaceae</taxon>
        <taxon>Alginatibacterium</taxon>
    </lineage>
</organism>
<dbReference type="Gene3D" id="2.40.50.100">
    <property type="match status" value="1"/>
</dbReference>
<evidence type="ECO:0000256" key="2">
    <source>
        <dbReference type="ARBA" id="ARBA00009477"/>
    </source>
</evidence>
<reference evidence="7 8" key="1">
    <citation type="submission" date="2018-09" db="EMBL/GenBank/DDBJ databases">
        <authorList>
            <person name="Wang Z."/>
        </authorList>
    </citation>
    <scope>NUCLEOTIDE SEQUENCE [LARGE SCALE GENOMIC DNA]</scope>
    <source>
        <strain evidence="7 8">ALS 81</strain>
    </source>
</reference>
<comment type="similarity">
    <text evidence="2">Belongs to the membrane fusion protein (MFP) (TC 8.A.1) family.</text>
</comment>
<dbReference type="Proteomes" id="UP000286482">
    <property type="component" value="Unassembled WGS sequence"/>
</dbReference>
<dbReference type="AlphaFoldDB" id="A0A420EIB5"/>
<dbReference type="InterPro" id="IPR058625">
    <property type="entry name" value="MdtA-like_BSH"/>
</dbReference>
<feature type="domain" description="p-hydroxybenzoic acid efflux pump subunit AaeA-like beta-barrel" evidence="6">
    <location>
        <begin position="218"/>
        <end position="311"/>
    </location>
</feature>
<feature type="domain" description="Multidrug resistance protein MdtA-like alpha-helical hairpin" evidence="4">
    <location>
        <begin position="88"/>
        <end position="153"/>
    </location>
</feature>
<evidence type="ECO:0000259" key="5">
    <source>
        <dbReference type="Pfam" id="PF25917"/>
    </source>
</evidence>
<dbReference type="Gene3D" id="1.10.287.470">
    <property type="entry name" value="Helix hairpin bin"/>
    <property type="match status" value="1"/>
</dbReference>
<evidence type="ECO:0000256" key="1">
    <source>
        <dbReference type="ARBA" id="ARBA00004167"/>
    </source>
</evidence>
<dbReference type="InterPro" id="IPR058634">
    <property type="entry name" value="AaeA-lik-b-barrel"/>
</dbReference>
<feature type="coiled-coil region" evidence="3">
    <location>
        <begin position="125"/>
        <end position="159"/>
    </location>
</feature>
<dbReference type="EMBL" id="RAQO01000004">
    <property type="protein sequence ID" value="RKF20459.1"/>
    <property type="molecule type" value="Genomic_DNA"/>
</dbReference>
<dbReference type="SUPFAM" id="SSF111369">
    <property type="entry name" value="HlyD-like secretion proteins"/>
    <property type="match status" value="1"/>
</dbReference>
<dbReference type="OrthoDB" id="8958519at2"/>
<name>A0A420EIB5_9ALTE</name>
<dbReference type="Pfam" id="PF25963">
    <property type="entry name" value="Beta-barrel_AAEA"/>
    <property type="match status" value="1"/>
</dbReference>
<dbReference type="InterPro" id="IPR050393">
    <property type="entry name" value="MFP_Efflux_Pump"/>
</dbReference>
<keyword evidence="3" id="KW-0175">Coiled coil</keyword>
<evidence type="ECO:0000313" key="8">
    <source>
        <dbReference type="Proteomes" id="UP000286482"/>
    </source>
</evidence>
<gene>
    <name evidence="7" type="ORF">DBZ36_04680</name>
</gene>
<protein>
    <submittedName>
        <fullName evidence="7">HlyD family secretion protein</fullName>
    </submittedName>
</protein>
<dbReference type="PANTHER" id="PTHR30367">
    <property type="entry name" value="P-HYDROXYBENZOIC ACID EFFLUX PUMP SUBUNIT AAEA-RELATED"/>
    <property type="match status" value="1"/>
</dbReference>
<accession>A0A420EIB5</accession>
<evidence type="ECO:0000259" key="4">
    <source>
        <dbReference type="Pfam" id="PF25876"/>
    </source>
</evidence>
<evidence type="ECO:0000256" key="3">
    <source>
        <dbReference type="SAM" id="Coils"/>
    </source>
</evidence>
<proteinExistence type="inferred from homology"/>
<comment type="caution">
    <text evidence="7">The sequence shown here is derived from an EMBL/GenBank/DDBJ whole genome shotgun (WGS) entry which is preliminary data.</text>
</comment>
<comment type="subcellular location">
    <subcellularLocation>
        <location evidence="1">Membrane</location>
        <topology evidence="1">Single-pass membrane protein</topology>
    </subcellularLocation>
</comment>
<dbReference type="Pfam" id="PF25917">
    <property type="entry name" value="BSH_RND"/>
    <property type="match status" value="1"/>
</dbReference>